<feature type="transmembrane region" description="Helical" evidence="2">
    <location>
        <begin position="316"/>
        <end position="336"/>
    </location>
</feature>
<reference evidence="3 4" key="1">
    <citation type="submission" date="2019-06" db="EMBL/GenBank/DDBJ databases">
        <title>Sequencing the genomes of 1000 actinobacteria strains.</title>
        <authorList>
            <person name="Klenk H.-P."/>
        </authorList>
    </citation>
    <scope>NUCLEOTIDE SEQUENCE [LARGE SCALE GENOMIC DNA]</scope>
    <source>
        <strain evidence="3 4">DSM 42059</strain>
    </source>
</reference>
<feature type="transmembrane region" description="Helical" evidence="2">
    <location>
        <begin position="357"/>
        <end position="380"/>
    </location>
</feature>
<dbReference type="InterPro" id="IPR045931">
    <property type="entry name" value="DUF6350"/>
</dbReference>
<evidence type="ECO:0000313" key="3">
    <source>
        <dbReference type="EMBL" id="TWG05194.1"/>
    </source>
</evidence>
<evidence type="ECO:0008006" key="5">
    <source>
        <dbReference type="Google" id="ProtNLM"/>
    </source>
</evidence>
<feature type="transmembrane region" description="Helical" evidence="2">
    <location>
        <begin position="157"/>
        <end position="177"/>
    </location>
</feature>
<dbReference type="Pfam" id="PF19877">
    <property type="entry name" value="DUF6350"/>
    <property type="match status" value="1"/>
</dbReference>
<evidence type="ECO:0000313" key="4">
    <source>
        <dbReference type="Proteomes" id="UP000318186"/>
    </source>
</evidence>
<feature type="transmembrane region" description="Helical" evidence="2">
    <location>
        <begin position="392"/>
        <end position="415"/>
    </location>
</feature>
<evidence type="ECO:0000256" key="1">
    <source>
        <dbReference type="SAM" id="MobiDB-lite"/>
    </source>
</evidence>
<feature type="compositionally biased region" description="Low complexity" evidence="1">
    <location>
        <begin position="453"/>
        <end position="471"/>
    </location>
</feature>
<organism evidence="3 4">
    <name type="scientific">Streptomyces brevispora</name>
    <dbReference type="NCBI Taxonomy" id="887462"/>
    <lineage>
        <taxon>Bacteria</taxon>
        <taxon>Bacillati</taxon>
        <taxon>Actinomycetota</taxon>
        <taxon>Actinomycetes</taxon>
        <taxon>Kitasatosporales</taxon>
        <taxon>Streptomycetaceae</taxon>
        <taxon>Streptomyces</taxon>
    </lineage>
</organism>
<dbReference type="EMBL" id="VIWW01000001">
    <property type="protein sequence ID" value="TWG05194.1"/>
    <property type="molecule type" value="Genomic_DNA"/>
</dbReference>
<protein>
    <recommendedName>
        <fullName evidence="5">Integral membrane protein</fullName>
    </recommendedName>
</protein>
<feature type="compositionally biased region" description="Pro residues" evidence="1">
    <location>
        <begin position="495"/>
        <end position="511"/>
    </location>
</feature>
<evidence type="ECO:0000256" key="2">
    <source>
        <dbReference type="SAM" id="Phobius"/>
    </source>
</evidence>
<sequence>MTQVTEHSPLLSAERTRPAVLASALLRGVLAAGLGLGSVLVLVMVLWISSPASDSGPGEALHTAAGLWLLAHGAELIRTGTLTGTPAPIGVVPLLLGVLPVWLVHRAVRDVLEPDEGRGAPSPRGAFGLVTGGYLLVGAVVALYARGASLSAEPLSLLFPSAFVVAGAAAAGVWTASGRPLGPPPFWAPVRLHEAMARSRFARRAEVVGRSAAAGVTVLLGGGALVVAAALVWHANPVQESFLRLSGDWAGRWAVLFLALLLVPNAAVWGAAYGLGSGFALGTASTVTPGAFAGRPALPDFPLLAAMPAEGAGSPLNWAASAVPVAAALTVAWFTARRAAPAQGAREGAWSRRETAFTAALGAVGCGIGTALLAAAAGGPLGTRALAEFGPVWWLTGAAALAWTAALGVPAALLLRAWRLRGRIAPEQPTAGATAGPDSTDGTKKDEAKEPEAAVVAPGPGEPGEGATPTGRRWWPWRSRRKAEPDGPNAETDPVPGPAPVPGHGPAPAHTPVPVSVFGRGDPADEDIELYDFLPAGPWRASAVDERADRSAEAGPVRPPDVTS</sequence>
<keyword evidence="2" id="KW-0472">Membrane</keyword>
<accession>A0A561V0P7</accession>
<feature type="transmembrane region" description="Helical" evidence="2">
    <location>
        <begin position="212"/>
        <end position="233"/>
    </location>
</feature>
<comment type="caution">
    <text evidence="3">The sequence shown here is derived from an EMBL/GenBank/DDBJ whole genome shotgun (WGS) entry which is preliminary data.</text>
</comment>
<dbReference type="AlphaFoldDB" id="A0A561V0P7"/>
<dbReference type="Proteomes" id="UP000318186">
    <property type="component" value="Unassembled WGS sequence"/>
</dbReference>
<feature type="transmembrane region" description="Helical" evidence="2">
    <location>
        <begin position="125"/>
        <end position="145"/>
    </location>
</feature>
<proteinExistence type="predicted"/>
<name>A0A561V0P7_9ACTN</name>
<feature type="transmembrane region" description="Helical" evidence="2">
    <location>
        <begin position="24"/>
        <end position="48"/>
    </location>
</feature>
<feature type="compositionally biased region" description="Basic and acidic residues" evidence="1">
    <location>
        <begin position="441"/>
        <end position="452"/>
    </location>
</feature>
<keyword evidence="2" id="KW-1133">Transmembrane helix</keyword>
<gene>
    <name evidence="3" type="ORF">FHX80_113671</name>
</gene>
<feature type="transmembrane region" description="Helical" evidence="2">
    <location>
        <begin position="253"/>
        <end position="275"/>
    </location>
</feature>
<feature type="region of interest" description="Disordered" evidence="1">
    <location>
        <begin position="543"/>
        <end position="564"/>
    </location>
</feature>
<keyword evidence="2" id="KW-0812">Transmembrane</keyword>
<feature type="transmembrane region" description="Helical" evidence="2">
    <location>
        <begin position="89"/>
        <end position="105"/>
    </location>
</feature>
<feature type="region of interest" description="Disordered" evidence="1">
    <location>
        <begin position="427"/>
        <end position="523"/>
    </location>
</feature>
<feature type="compositionally biased region" description="Basic and acidic residues" evidence="1">
    <location>
        <begin position="543"/>
        <end position="552"/>
    </location>
</feature>